<feature type="domain" description="Peptidase M16 N-terminal" evidence="8">
    <location>
        <begin position="68"/>
        <end position="175"/>
    </location>
</feature>
<reference evidence="13" key="1">
    <citation type="submission" date="2016-04" db="UniProtKB">
        <authorList>
            <consortium name="WormBaseParasite"/>
        </authorList>
    </citation>
    <scope>IDENTIFICATION</scope>
</reference>
<dbReference type="GO" id="GO:0006508">
    <property type="term" value="P:proteolysis"/>
    <property type="evidence" value="ECO:0007669"/>
    <property type="project" value="UniProtKB-KW"/>
</dbReference>
<dbReference type="InterPro" id="IPR007863">
    <property type="entry name" value="Peptidase_M16_C"/>
</dbReference>
<dbReference type="InterPro" id="IPR001431">
    <property type="entry name" value="Pept_M16_Zn_BS"/>
</dbReference>
<keyword evidence="3" id="KW-0479">Metal-binding</keyword>
<evidence type="ECO:0000256" key="3">
    <source>
        <dbReference type="ARBA" id="ARBA00022723"/>
    </source>
</evidence>
<dbReference type="PROSITE" id="PS00143">
    <property type="entry name" value="INSULINASE"/>
    <property type="match status" value="1"/>
</dbReference>
<feature type="domain" description="Peptidase M16 C-terminal" evidence="9">
    <location>
        <begin position="732"/>
        <end position="883"/>
    </location>
</feature>
<keyword evidence="12" id="KW-1185">Reference proteome</keyword>
<dbReference type="SUPFAM" id="SSF63411">
    <property type="entry name" value="LuxS/MPP-like metallohydrolase"/>
    <property type="match status" value="4"/>
</dbReference>
<evidence type="ECO:0000256" key="1">
    <source>
        <dbReference type="ARBA" id="ARBA00007261"/>
    </source>
</evidence>
<keyword evidence="2" id="KW-0645">Protease</keyword>
<evidence type="ECO:0000256" key="7">
    <source>
        <dbReference type="RuleBase" id="RU004447"/>
    </source>
</evidence>
<dbReference type="STRING" id="102285.A0A0R3TPA5"/>
<dbReference type="Pfam" id="PF05193">
    <property type="entry name" value="Peptidase_M16_C"/>
    <property type="match status" value="2"/>
</dbReference>
<dbReference type="PANTHER" id="PTHR43690:SF18">
    <property type="entry name" value="INSULIN-DEGRADING ENZYME-RELATED"/>
    <property type="match status" value="1"/>
</dbReference>
<dbReference type="EMBL" id="UZAE01012557">
    <property type="protein sequence ID" value="VDO05686.1"/>
    <property type="molecule type" value="Genomic_DNA"/>
</dbReference>
<dbReference type="AlphaFoldDB" id="A0A0R3TPA5"/>
<dbReference type="InterPro" id="IPR050626">
    <property type="entry name" value="Peptidase_M16"/>
</dbReference>
<evidence type="ECO:0000259" key="9">
    <source>
        <dbReference type="Pfam" id="PF05193"/>
    </source>
</evidence>
<dbReference type="WBParaSite" id="HNAJ_0000928801-mRNA-1">
    <property type="protein sequence ID" value="HNAJ_0000928801-mRNA-1"/>
    <property type="gene ID" value="HNAJ_0000928801"/>
</dbReference>
<comment type="similarity">
    <text evidence="1 7">Belongs to the peptidase M16 family.</text>
</comment>
<evidence type="ECO:0000313" key="13">
    <source>
        <dbReference type="WBParaSite" id="HNAJ_0000928801-mRNA-1"/>
    </source>
</evidence>
<dbReference type="InterPro" id="IPR011765">
    <property type="entry name" value="Pept_M16_N"/>
</dbReference>
<organism evidence="13">
    <name type="scientific">Rodentolepis nana</name>
    <name type="common">Dwarf tapeworm</name>
    <name type="synonym">Hymenolepis nana</name>
    <dbReference type="NCBI Taxonomy" id="102285"/>
    <lineage>
        <taxon>Eukaryota</taxon>
        <taxon>Metazoa</taxon>
        <taxon>Spiralia</taxon>
        <taxon>Lophotrochozoa</taxon>
        <taxon>Platyhelminthes</taxon>
        <taxon>Cestoda</taxon>
        <taxon>Eucestoda</taxon>
        <taxon>Cyclophyllidea</taxon>
        <taxon>Hymenolepididae</taxon>
        <taxon>Rodentolepis</taxon>
    </lineage>
</organism>
<feature type="domain" description="Peptidase M16 middle/third" evidence="10">
    <location>
        <begin position="431"/>
        <end position="713"/>
    </location>
</feature>
<protein>
    <submittedName>
        <fullName evidence="13">Nardilysin</fullName>
    </submittedName>
</protein>
<evidence type="ECO:0000313" key="12">
    <source>
        <dbReference type="Proteomes" id="UP000278807"/>
    </source>
</evidence>
<keyword evidence="4" id="KW-0378">Hydrolase</keyword>
<evidence type="ECO:0000259" key="10">
    <source>
        <dbReference type="Pfam" id="PF16187"/>
    </source>
</evidence>
<dbReference type="Pfam" id="PF16187">
    <property type="entry name" value="Peptidase_M16_M"/>
    <property type="match status" value="1"/>
</dbReference>
<keyword evidence="5" id="KW-0862">Zinc</keyword>
<evidence type="ECO:0000256" key="4">
    <source>
        <dbReference type="ARBA" id="ARBA00022801"/>
    </source>
</evidence>
<dbReference type="GO" id="GO:0046872">
    <property type="term" value="F:metal ion binding"/>
    <property type="evidence" value="ECO:0007669"/>
    <property type="project" value="UniProtKB-KW"/>
</dbReference>
<dbReference type="PANTHER" id="PTHR43690">
    <property type="entry name" value="NARDILYSIN"/>
    <property type="match status" value="1"/>
</dbReference>
<evidence type="ECO:0000259" key="8">
    <source>
        <dbReference type="Pfam" id="PF00675"/>
    </source>
</evidence>
<gene>
    <name evidence="11" type="ORF">HNAJ_LOCUS9283</name>
</gene>
<evidence type="ECO:0000313" key="11">
    <source>
        <dbReference type="EMBL" id="VDO05686.1"/>
    </source>
</evidence>
<name>A0A0R3TPA5_RODNA</name>
<sequence>MSSIEIIKPDPDYKSYRYLQLQNGIRVMLISNVKPGETIEPLDDNQNGVNDEIESQGSHEEVPEFDLRKSAAALAVHVGSFSDPKEAQGLAHFLEHMVFMGSEKYPRENDFDDYVCHRDGSLNAFTDGDYTTFYFEIQRNYFKEALDRFAQFFISPLLRKDCVDRELEAVDSEFELSKVSESCRLSHLITQLSKADSPYASFMCGNRISLKEIPDSAGTNIYELLRKFQCHYYNASLMTLAIESKDTLDSLETLVEGIFSSVPNREYKAPDFSIHVNPFPASVYKKLYKVVPIKETTTLHFVWSLPPMRSHYRSAALKFLSTIFGYEGKGSLLAFLRKKNLAMYLYAGCSNDCLYDNDMTALFEITIGLSDLSRSNPTQASLVTYVFSFLRMLRDSANFSLANPSDEGTPWGDRSFASLIPEFQQIWAATFRFQEPMEPHVEVQSIALALRLYPPEEVIAAGKIMFEGDLKTYVEIVNLLKPETAIMAVMLPEYKAEAAKDINCKQFLKERWYGIRYAVEDLSEQDFAKWNSTEALPDFHLPEVNPFVITKFDLLPRAEDNALPREVNLGALQKFGELWHQQRTKYNIPVTHMYVELSSDVMQTPKDVVVVGLWMQAFNKRLLTLLYSATEANYEFTVNTISRGIGISVAGFTEKHFLLYRKIISLLKKPLIADNDEDSLITEESFSVLKESMRQSASNKLLNPKKLNGHIKKYFRLADRHIAEDSMNALESLTLSDILEFVPRFLSRLYIRMFGFGNLTANDALNYFEYTQSTLRPTEVAILKPYVKANIPPGINRIRVKNFNKIDVNMSLTLLNPLVNTPTSDLQTEVLCDLFAGILNEPAFAYLRTTETLGYDVKLGRWYLSNSTCQSGISVCVQSQANKFDCNFVAGRMYAFWYRIVPQIIFNLKEESFETAVEAEIASNMTEEATMDVESDRVKREVFSICHEFERRYKYIAILKRLKLSDLQEFYRNTFYDFDKQPSIMIQVCLNYKNE</sequence>
<dbReference type="Pfam" id="PF00675">
    <property type="entry name" value="Peptidase_M16"/>
    <property type="match status" value="1"/>
</dbReference>
<reference evidence="11 12" key="2">
    <citation type="submission" date="2018-11" db="EMBL/GenBank/DDBJ databases">
        <authorList>
            <consortium name="Pathogen Informatics"/>
        </authorList>
    </citation>
    <scope>NUCLEOTIDE SEQUENCE [LARGE SCALE GENOMIC DNA]</scope>
</reference>
<evidence type="ECO:0000256" key="5">
    <source>
        <dbReference type="ARBA" id="ARBA00022833"/>
    </source>
</evidence>
<dbReference type="Gene3D" id="3.30.830.10">
    <property type="entry name" value="Metalloenzyme, LuxS/M16 peptidase-like"/>
    <property type="match status" value="4"/>
</dbReference>
<evidence type="ECO:0000256" key="6">
    <source>
        <dbReference type="ARBA" id="ARBA00023049"/>
    </source>
</evidence>
<dbReference type="Proteomes" id="UP000278807">
    <property type="component" value="Unassembled WGS sequence"/>
</dbReference>
<keyword evidence="6" id="KW-0482">Metalloprotease</keyword>
<evidence type="ECO:0000256" key="2">
    <source>
        <dbReference type="ARBA" id="ARBA00022670"/>
    </source>
</evidence>
<proteinExistence type="inferred from homology"/>
<dbReference type="GO" id="GO:0004222">
    <property type="term" value="F:metalloendopeptidase activity"/>
    <property type="evidence" value="ECO:0007669"/>
    <property type="project" value="InterPro"/>
</dbReference>
<dbReference type="OrthoDB" id="4953at2759"/>
<dbReference type="InterPro" id="IPR032632">
    <property type="entry name" value="Peptidase_M16_M"/>
</dbReference>
<accession>A0A0R3TPA5</accession>
<dbReference type="InterPro" id="IPR011249">
    <property type="entry name" value="Metalloenz_LuxS/M16"/>
</dbReference>
<feature type="domain" description="Peptidase M16 C-terminal" evidence="9">
    <location>
        <begin position="222"/>
        <end position="395"/>
    </location>
</feature>